<gene>
    <name evidence="1" type="ORF">CEXT_201861</name>
</gene>
<evidence type="ECO:0000313" key="1">
    <source>
        <dbReference type="EMBL" id="GIY41278.1"/>
    </source>
</evidence>
<proteinExistence type="predicted"/>
<dbReference type="Proteomes" id="UP001054945">
    <property type="component" value="Unassembled WGS sequence"/>
</dbReference>
<keyword evidence="2" id="KW-1185">Reference proteome</keyword>
<name>A0AAV4T3Q9_CAEEX</name>
<accession>A0AAV4T3Q9</accession>
<reference evidence="1 2" key="1">
    <citation type="submission" date="2021-06" db="EMBL/GenBank/DDBJ databases">
        <title>Caerostris extrusa draft genome.</title>
        <authorList>
            <person name="Kono N."/>
            <person name="Arakawa K."/>
        </authorList>
    </citation>
    <scope>NUCLEOTIDE SEQUENCE [LARGE SCALE GENOMIC DNA]</scope>
</reference>
<dbReference type="AlphaFoldDB" id="A0AAV4T3Q9"/>
<protein>
    <submittedName>
        <fullName evidence="1">Uncharacterized protein</fullName>
    </submittedName>
</protein>
<dbReference type="EMBL" id="BPLR01010703">
    <property type="protein sequence ID" value="GIY41278.1"/>
    <property type="molecule type" value="Genomic_DNA"/>
</dbReference>
<comment type="caution">
    <text evidence="1">The sequence shown here is derived from an EMBL/GenBank/DDBJ whole genome shotgun (WGS) entry which is preliminary data.</text>
</comment>
<evidence type="ECO:0000313" key="2">
    <source>
        <dbReference type="Proteomes" id="UP001054945"/>
    </source>
</evidence>
<sequence length="113" mass="12714">MLASVLRFIRWSCGFDSQNASHLETKIQTLLSMTDAFTLVTGEVSQISTEFQVLRSEYRVSDVCSQFRVAKGAPIRLDLLFLCCANTAPPGVISRRGRGRNSLEIEYKDFLAY</sequence>
<organism evidence="1 2">
    <name type="scientific">Caerostris extrusa</name>
    <name type="common">Bark spider</name>
    <name type="synonym">Caerostris bankana</name>
    <dbReference type="NCBI Taxonomy" id="172846"/>
    <lineage>
        <taxon>Eukaryota</taxon>
        <taxon>Metazoa</taxon>
        <taxon>Ecdysozoa</taxon>
        <taxon>Arthropoda</taxon>
        <taxon>Chelicerata</taxon>
        <taxon>Arachnida</taxon>
        <taxon>Araneae</taxon>
        <taxon>Araneomorphae</taxon>
        <taxon>Entelegynae</taxon>
        <taxon>Araneoidea</taxon>
        <taxon>Araneidae</taxon>
        <taxon>Caerostris</taxon>
    </lineage>
</organism>